<reference evidence="2" key="2">
    <citation type="journal article" date="2021" name="PeerJ">
        <title>Extensive microbial diversity within the chicken gut microbiome revealed by metagenomics and culture.</title>
        <authorList>
            <person name="Gilroy R."/>
            <person name="Ravi A."/>
            <person name="Getino M."/>
            <person name="Pursley I."/>
            <person name="Horton D.L."/>
            <person name="Alikhan N.F."/>
            <person name="Baker D."/>
            <person name="Gharbi K."/>
            <person name="Hall N."/>
            <person name="Watson M."/>
            <person name="Adriaenssens E.M."/>
            <person name="Foster-Nyarko E."/>
            <person name="Jarju S."/>
            <person name="Secka A."/>
            <person name="Antonio M."/>
            <person name="Oren A."/>
            <person name="Chaudhuri R.R."/>
            <person name="La Ragione R."/>
            <person name="Hildebrand F."/>
            <person name="Pallen M.J."/>
        </authorList>
    </citation>
    <scope>NUCLEOTIDE SEQUENCE</scope>
    <source>
        <strain evidence="2">CHK199-13235</strain>
    </source>
</reference>
<comment type="caution">
    <text evidence="2">The sequence shown here is derived from an EMBL/GenBank/DDBJ whole genome shotgun (WGS) entry which is preliminary data.</text>
</comment>
<keyword evidence="1" id="KW-0472">Membrane</keyword>
<organism evidence="2 3">
    <name type="scientific">Candidatus Merdivicinus excrementipullorum</name>
    <dbReference type="NCBI Taxonomy" id="2840867"/>
    <lineage>
        <taxon>Bacteria</taxon>
        <taxon>Bacillati</taxon>
        <taxon>Bacillota</taxon>
        <taxon>Clostridia</taxon>
        <taxon>Eubacteriales</taxon>
        <taxon>Oscillospiraceae</taxon>
        <taxon>Oscillospiraceae incertae sedis</taxon>
        <taxon>Candidatus Merdivicinus</taxon>
    </lineage>
</organism>
<keyword evidence="1" id="KW-0812">Transmembrane</keyword>
<evidence type="ECO:0000256" key="1">
    <source>
        <dbReference type="SAM" id="Phobius"/>
    </source>
</evidence>
<accession>A0A9D1FMV3</accession>
<sequence>MAEKDRNSWLKRWGILLIILGLLLLPLLLCSPIAFFSEEAVVSGTAEEIPAFREENPFAGSASLETIRKYAEIVQDTPPDQLSKEQETQIQKLGLSKEERTQCEKSLAVVLERVEEADSSGQTAWLLWGGYALLLIGGTVFCAFRRKHHPKKS</sequence>
<name>A0A9D1FMV3_9FIRM</name>
<evidence type="ECO:0000313" key="2">
    <source>
        <dbReference type="EMBL" id="HIS76663.1"/>
    </source>
</evidence>
<gene>
    <name evidence="2" type="ORF">IAB51_07610</name>
</gene>
<keyword evidence="1" id="KW-1133">Transmembrane helix</keyword>
<evidence type="ECO:0000313" key="3">
    <source>
        <dbReference type="Proteomes" id="UP000824002"/>
    </source>
</evidence>
<dbReference type="Proteomes" id="UP000824002">
    <property type="component" value="Unassembled WGS sequence"/>
</dbReference>
<protein>
    <submittedName>
        <fullName evidence="2">Uncharacterized protein</fullName>
    </submittedName>
</protein>
<reference evidence="2" key="1">
    <citation type="submission" date="2020-10" db="EMBL/GenBank/DDBJ databases">
        <authorList>
            <person name="Gilroy R."/>
        </authorList>
    </citation>
    <scope>NUCLEOTIDE SEQUENCE</scope>
    <source>
        <strain evidence="2">CHK199-13235</strain>
    </source>
</reference>
<proteinExistence type="predicted"/>
<dbReference type="EMBL" id="DVJP01000050">
    <property type="protein sequence ID" value="HIS76663.1"/>
    <property type="molecule type" value="Genomic_DNA"/>
</dbReference>
<feature type="transmembrane region" description="Helical" evidence="1">
    <location>
        <begin position="125"/>
        <end position="144"/>
    </location>
</feature>
<dbReference type="AlphaFoldDB" id="A0A9D1FMV3"/>